<keyword evidence="3 8" id="KW-0812">Transmembrane</keyword>
<name>A0A8J2KU54_9HEXA</name>
<proteinExistence type="inferred from homology"/>
<keyword evidence="8" id="KW-0407">Ion channel</keyword>
<comment type="caution">
    <text evidence="13">The sequence shown here is derived from an EMBL/GenBank/DDBJ whole genome shotgun (WGS) entry which is preliminary data.</text>
</comment>
<feature type="transmembrane region" description="Helical" evidence="10">
    <location>
        <begin position="211"/>
        <end position="236"/>
    </location>
</feature>
<evidence type="ECO:0000256" key="8">
    <source>
        <dbReference type="RuleBase" id="RU003822"/>
    </source>
</evidence>
<keyword evidence="8" id="KW-0633">Potassium transport</keyword>
<comment type="subcellular location">
    <subcellularLocation>
        <location evidence="1 8">Membrane</location>
        <topology evidence="1 8">Multi-pass membrane protein</topology>
    </subcellularLocation>
</comment>
<keyword evidence="2 8" id="KW-0813">Transport</keyword>
<evidence type="ECO:0000256" key="9">
    <source>
        <dbReference type="SAM" id="MobiDB-lite"/>
    </source>
</evidence>
<evidence type="ECO:0000256" key="10">
    <source>
        <dbReference type="SAM" id="Phobius"/>
    </source>
</evidence>
<evidence type="ECO:0000256" key="7">
    <source>
        <dbReference type="ARBA" id="ARBA00034430"/>
    </source>
</evidence>
<dbReference type="FunFam" id="2.60.40.1400:FF:000001">
    <property type="entry name" value="G protein-activated inward rectifier potassium channel 2"/>
    <property type="match status" value="1"/>
</dbReference>
<evidence type="ECO:0000313" key="14">
    <source>
        <dbReference type="Proteomes" id="UP000708208"/>
    </source>
</evidence>
<dbReference type="InterPro" id="IPR041647">
    <property type="entry name" value="IRK_C"/>
</dbReference>
<dbReference type="FunFam" id="1.10.287.70:FF:000078">
    <property type="entry name" value="Putative Inward rectifier potassium channel"/>
    <property type="match status" value="1"/>
</dbReference>
<dbReference type="InterPro" id="IPR040445">
    <property type="entry name" value="Kir_TM"/>
</dbReference>
<dbReference type="OrthoDB" id="273257at2759"/>
<keyword evidence="4 10" id="KW-1133">Transmembrane helix</keyword>
<evidence type="ECO:0000256" key="4">
    <source>
        <dbReference type="ARBA" id="ARBA00022989"/>
    </source>
</evidence>
<evidence type="ECO:0000256" key="3">
    <source>
        <dbReference type="ARBA" id="ARBA00022692"/>
    </source>
</evidence>
<evidence type="ECO:0000256" key="2">
    <source>
        <dbReference type="ARBA" id="ARBA00022448"/>
    </source>
</evidence>
<dbReference type="GO" id="GO:0034765">
    <property type="term" value="P:regulation of monoatomic ion transmembrane transport"/>
    <property type="evidence" value="ECO:0007669"/>
    <property type="project" value="TreeGrafter"/>
</dbReference>
<dbReference type="PANTHER" id="PTHR11767">
    <property type="entry name" value="INWARD RECTIFIER POTASSIUM CHANNEL"/>
    <property type="match status" value="1"/>
</dbReference>
<dbReference type="InterPro" id="IPR016449">
    <property type="entry name" value="K_chnl_inward-rec_Kir"/>
</dbReference>
<feature type="domain" description="Inward rectifier potassium channel C-terminal" evidence="12">
    <location>
        <begin position="331"/>
        <end position="504"/>
    </location>
</feature>
<dbReference type="GO" id="GO:0005242">
    <property type="term" value="F:inward rectifier potassium channel activity"/>
    <property type="evidence" value="ECO:0007669"/>
    <property type="project" value="InterPro"/>
</dbReference>
<comment type="catalytic activity">
    <reaction evidence="7">
        <text>K(+)(in) = K(+)(out)</text>
        <dbReference type="Rhea" id="RHEA:29463"/>
        <dbReference type="ChEBI" id="CHEBI:29103"/>
    </reaction>
</comment>
<dbReference type="GO" id="GO:0005886">
    <property type="term" value="C:plasma membrane"/>
    <property type="evidence" value="ECO:0007669"/>
    <property type="project" value="TreeGrafter"/>
</dbReference>
<dbReference type="EMBL" id="CAJVCH010443221">
    <property type="protein sequence ID" value="CAG7819234.1"/>
    <property type="molecule type" value="Genomic_DNA"/>
</dbReference>
<reference evidence="13" key="1">
    <citation type="submission" date="2021-06" db="EMBL/GenBank/DDBJ databases">
        <authorList>
            <person name="Hodson N. C."/>
            <person name="Mongue J. A."/>
            <person name="Jaron S. K."/>
        </authorList>
    </citation>
    <scope>NUCLEOTIDE SEQUENCE</scope>
</reference>
<feature type="compositionally biased region" description="Low complexity" evidence="9">
    <location>
        <begin position="56"/>
        <end position="65"/>
    </location>
</feature>
<feature type="region of interest" description="Disordered" evidence="9">
    <location>
        <begin position="33"/>
        <end position="103"/>
    </location>
</feature>
<evidence type="ECO:0000313" key="13">
    <source>
        <dbReference type="EMBL" id="CAG7819234.1"/>
    </source>
</evidence>
<keyword evidence="6 10" id="KW-0472">Membrane</keyword>
<keyword evidence="14" id="KW-1185">Reference proteome</keyword>
<dbReference type="Proteomes" id="UP000708208">
    <property type="component" value="Unassembled WGS sequence"/>
</dbReference>
<dbReference type="GO" id="GO:0034702">
    <property type="term" value="C:monoatomic ion channel complex"/>
    <property type="evidence" value="ECO:0007669"/>
    <property type="project" value="UniProtKB-KW"/>
</dbReference>
<comment type="similarity">
    <text evidence="8">Belongs to the inward rectifier-type potassium channel (TC 1.A.2.1) family.</text>
</comment>
<evidence type="ECO:0000256" key="1">
    <source>
        <dbReference type="ARBA" id="ARBA00004141"/>
    </source>
</evidence>
<gene>
    <name evidence="13" type="ORF">AFUS01_LOCUS29696</name>
</gene>
<feature type="domain" description="Potassium channel inwardly rectifying transmembrane" evidence="11">
    <location>
        <begin position="178"/>
        <end position="324"/>
    </location>
</feature>
<sequence length="536" mass="60873">MLSKSGDKVLTDVEKGLVKKQNQSWRLARLTPEEAKESMASVEALKLLDGEDRDSPLSPLSPTEPSDTKVAIPVRTGEFPPAKSLVDLHNGRNKNRPDSLPLVLSSPASTIKLTSPSNLDTKSDTSSLLKRIPGFNGISLLHGHYTEGNNNNNSMTNSPKLPRLRMSSKFGRVRKRVVFKNGECNLHQTNISKRRRRYMADIFTTLVDIQWRWTLCIFTLSFLLSWLSFAMVWWLISFTHGDLEIDHLPERQDETNWKPCIGNFFGFTSAFLFSIETQHTIGYGSRYTTEECPVAVFVMCLQSILGLMIQAFMVGVVFAKMSRPKKRTQTLMFSRHGVICQRDGYLCLMFRVGDMRRSHIISANVRAQMIKRRVTAEGEVMPFYQHEIKVGVDSDQSNIFFIWPMIVVHRIDKDSPLYAISAEELLREKFEIIVILEGVIESTGATTQARSSYLPSEILWGHRFESLVGFRKDVGEYTVDYSSFNNTYEIETPLCSSKDLDEIKSLQNEVKQKGLRLLTPFRIAPIPDPPSSLTKS</sequence>
<feature type="compositionally biased region" description="Basic and acidic residues" evidence="9">
    <location>
        <begin position="46"/>
        <end position="55"/>
    </location>
</feature>
<evidence type="ECO:0000256" key="6">
    <source>
        <dbReference type="ARBA" id="ARBA00023136"/>
    </source>
</evidence>
<dbReference type="AlphaFoldDB" id="A0A8J2KU54"/>
<accession>A0A8J2KU54</accession>
<dbReference type="Pfam" id="PF01007">
    <property type="entry name" value="IRK"/>
    <property type="match status" value="1"/>
</dbReference>
<organism evidence="13 14">
    <name type="scientific">Allacma fusca</name>
    <dbReference type="NCBI Taxonomy" id="39272"/>
    <lineage>
        <taxon>Eukaryota</taxon>
        <taxon>Metazoa</taxon>
        <taxon>Ecdysozoa</taxon>
        <taxon>Arthropoda</taxon>
        <taxon>Hexapoda</taxon>
        <taxon>Collembola</taxon>
        <taxon>Symphypleona</taxon>
        <taxon>Sminthuridae</taxon>
        <taxon>Allacma</taxon>
    </lineage>
</organism>
<protein>
    <submittedName>
        <fullName evidence="13">Uncharacterized protein</fullName>
    </submittedName>
</protein>
<evidence type="ECO:0000259" key="11">
    <source>
        <dbReference type="Pfam" id="PF01007"/>
    </source>
</evidence>
<dbReference type="PANTHER" id="PTHR11767:SF102">
    <property type="entry name" value="INWARDLY RECTIFYING POTASSIUM CHANNEL 1, ISOFORM F"/>
    <property type="match status" value="1"/>
</dbReference>
<keyword evidence="8" id="KW-0630">Potassium</keyword>
<dbReference type="Pfam" id="PF17655">
    <property type="entry name" value="IRK_C"/>
    <property type="match status" value="1"/>
</dbReference>
<evidence type="ECO:0000259" key="12">
    <source>
        <dbReference type="Pfam" id="PF17655"/>
    </source>
</evidence>
<feature type="transmembrane region" description="Helical" evidence="10">
    <location>
        <begin position="295"/>
        <end position="319"/>
    </location>
</feature>
<evidence type="ECO:0000256" key="5">
    <source>
        <dbReference type="ARBA" id="ARBA00023065"/>
    </source>
</evidence>
<keyword evidence="8" id="KW-0851">Voltage-gated channel</keyword>
<dbReference type="GO" id="GO:1990573">
    <property type="term" value="P:potassium ion import across plasma membrane"/>
    <property type="evidence" value="ECO:0007669"/>
    <property type="project" value="TreeGrafter"/>
</dbReference>
<keyword evidence="5 8" id="KW-0406">Ion transport</keyword>